<dbReference type="InterPro" id="IPR003439">
    <property type="entry name" value="ABC_transporter-like_ATP-bd"/>
</dbReference>
<reference evidence="3 4" key="1">
    <citation type="submission" date="2023-07" db="EMBL/GenBank/DDBJ databases">
        <title>Sequencing the genomes of 1000 actinobacteria strains.</title>
        <authorList>
            <person name="Klenk H.-P."/>
        </authorList>
    </citation>
    <scope>NUCLEOTIDE SEQUENCE [LARGE SCALE GENOMIC DNA]</scope>
    <source>
        <strain evidence="3 4">DSM 45805</strain>
    </source>
</reference>
<dbReference type="InterPro" id="IPR027417">
    <property type="entry name" value="P-loop_NTPase"/>
</dbReference>
<comment type="caution">
    <text evidence="3">The sequence shown here is derived from an EMBL/GenBank/DDBJ whole genome shotgun (WGS) entry which is preliminary data.</text>
</comment>
<feature type="domain" description="ABC transporter" evidence="2">
    <location>
        <begin position="18"/>
        <end position="47"/>
    </location>
</feature>
<dbReference type="PANTHER" id="PTHR42781:SF4">
    <property type="entry name" value="SPERMIDINE_PUTRESCINE IMPORT ATP-BINDING PROTEIN POTA"/>
    <property type="match status" value="1"/>
</dbReference>
<dbReference type="EMBL" id="JAUSUT010000001">
    <property type="protein sequence ID" value="MDQ0379595.1"/>
    <property type="molecule type" value="Genomic_DNA"/>
</dbReference>
<dbReference type="SUPFAM" id="SSF52540">
    <property type="entry name" value="P-loop containing nucleoside triphosphate hydrolases"/>
    <property type="match status" value="1"/>
</dbReference>
<dbReference type="InterPro" id="IPR050093">
    <property type="entry name" value="ABC_SmlMolc_Importer"/>
</dbReference>
<evidence type="ECO:0000313" key="3">
    <source>
        <dbReference type="EMBL" id="MDQ0379595.1"/>
    </source>
</evidence>
<evidence type="ECO:0000256" key="1">
    <source>
        <dbReference type="ARBA" id="ARBA00022448"/>
    </source>
</evidence>
<dbReference type="PANTHER" id="PTHR42781">
    <property type="entry name" value="SPERMIDINE/PUTRESCINE IMPORT ATP-BINDING PROTEIN POTA"/>
    <property type="match status" value="1"/>
</dbReference>
<accession>A0ABU0EWA1</accession>
<evidence type="ECO:0000313" key="4">
    <source>
        <dbReference type="Proteomes" id="UP001229651"/>
    </source>
</evidence>
<proteinExistence type="predicted"/>
<dbReference type="Gene3D" id="3.40.50.300">
    <property type="entry name" value="P-loop containing nucleotide triphosphate hydrolases"/>
    <property type="match status" value="1"/>
</dbReference>
<sequence>MLHCAAGLRTPTAGIVELDQLSGGQKQRVAVARALITGPGVLADEPAGALDIRSGAREVLGRLRGLADQGQATA</sequence>
<organism evidence="3 4">
    <name type="scientific">Amycolatopsis thermophila</name>
    <dbReference type="NCBI Taxonomy" id="206084"/>
    <lineage>
        <taxon>Bacteria</taxon>
        <taxon>Bacillati</taxon>
        <taxon>Actinomycetota</taxon>
        <taxon>Actinomycetes</taxon>
        <taxon>Pseudonocardiales</taxon>
        <taxon>Pseudonocardiaceae</taxon>
        <taxon>Amycolatopsis</taxon>
    </lineage>
</organism>
<dbReference type="Pfam" id="PF00005">
    <property type="entry name" value="ABC_tran"/>
    <property type="match status" value="1"/>
</dbReference>
<protein>
    <submittedName>
        <fullName evidence="3">ABC-type lipoprotein export system ATPase subunit</fullName>
    </submittedName>
</protein>
<keyword evidence="3" id="KW-0449">Lipoprotein</keyword>
<name>A0ABU0EWA1_9PSEU</name>
<evidence type="ECO:0000259" key="2">
    <source>
        <dbReference type="Pfam" id="PF00005"/>
    </source>
</evidence>
<keyword evidence="1" id="KW-0813">Transport</keyword>
<dbReference type="Proteomes" id="UP001229651">
    <property type="component" value="Unassembled WGS sequence"/>
</dbReference>
<keyword evidence="4" id="KW-1185">Reference proteome</keyword>
<gene>
    <name evidence="3" type="ORF">FB470_003589</name>
</gene>